<dbReference type="PANTHER" id="PTHR43976">
    <property type="entry name" value="SHORT CHAIN DEHYDROGENASE"/>
    <property type="match status" value="1"/>
</dbReference>
<evidence type="ECO:0000313" key="3">
    <source>
        <dbReference type="EMBL" id="QKX57086.1"/>
    </source>
</evidence>
<evidence type="ECO:0008006" key="5">
    <source>
        <dbReference type="Google" id="ProtNLM"/>
    </source>
</evidence>
<keyword evidence="4" id="KW-1185">Reference proteome</keyword>
<name>A0A7H8QTG6_TALRU</name>
<dbReference type="InterPro" id="IPR002347">
    <property type="entry name" value="SDR_fam"/>
</dbReference>
<protein>
    <recommendedName>
        <fullName evidence="5">Short chain dehydrogenase/reductase family protein</fullName>
    </recommendedName>
</protein>
<evidence type="ECO:0000256" key="2">
    <source>
        <dbReference type="ARBA" id="ARBA00023002"/>
    </source>
</evidence>
<sequence length="372" mass="40451">MTEPDKRSHFPSHAERRVWLISSGDSPIGLYLARQLLAHGDCVVSGLVPSDLLRDERRRDYFHDFLAEVESNHESNNWKDRFRPVMLDIRKTSECQAAVAEAIEAFGRLDILLCCTSQAIVGTVEELAASERALGLVRDQFETNYFGPVNLIKSALPAMRKHGAGHILVLSGITAHIGTPGLGVYCASEWALEGFCDSIAYEIAPSNIKVTILQCSMEIRILTNLISSVPPILPTYSSSQNNAPLFRNILDGLISRLPQSDIAAASPVAHHESSTMASEADHQGPFSAPEVVSMYPPLSAAHLEALTLETVHTITAVGGHENPPSRHIIGAEGVAAVKEKLKTVSEELEDFVQSSYSVNIAGSNEELHEEGI</sequence>
<dbReference type="RefSeq" id="XP_035343264.1">
    <property type="nucleotide sequence ID" value="XM_035487371.1"/>
</dbReference>
<evidence type="ECO:0000256" key="1">
    <source>
        <dbReference type="ARBA" id="ARBA00006484"/>
    </source>
</evidence>
<keyword evidence="2" id="KW-0560">Oxidoreductase</keyword>
<dbReference type="KEGG" id="trg:TRUGW13939_04194"/>
<gene>
    <name evidence="3" type="ORF">TRUGW13939_04194</name>
</gene>
<dbReference type="EMBL" id="CP055899">
    <property type="protein sequence ID" value="QKX57086.1"/>
    <property type="molecule type" value="Genomic_DNA"/>
</dbReference>
<organism evidence="3 4">
    <name type="scientific">Talaromyces rugulosus</name>
    <name type="common">Penicillium rugulosum</name>
    <dbReference type="NCBI Taxonomy" id="121627"/>
    <lineage>
        <taxon>Eukaryota</taxon>
        <taxon>Fungi</taxon>
        <taxon>Dikarya</taxon>
        <taxon>Ascomycota</taxon>
        <taxon>Pezizomycotina</taxon>
        <taxon>Eurotiomycetes</taxon>
        <taxon>Eurotiomycetidae</taxon>
        <taxon>Eurotiales</taxon>
        <taxon>Trichocomaceae</taxon>
        <taxon>Talaromyces</taxon>
        <taxon>Talaromyces sect. Islandici</taxon>
    </lineage>
</organism>
<dbReference type="PANTHER" id="PTHR43976:SF16">
    <property type="entry name" value="SHORT-CHAIN DEHYDROGENASE_REDUCTASE FAMILY PROTEIN"/>
    <property type="match status" value="1"/>
</dbReference>
<dbReference type="Gene3D" id="3.40.50.720">
    <property type="entry name" value="NAD(P)-binding Rossmann-like Domain"/>
    <property type="match status" value="1"/>
</dbReference>
<dbReference type="GeneID" id="55991696"/>
<accession>A0A7H8QTG6</accession>
<comment type="similarity">
    <text evidence="1">Belongs to the short-chain dehydrogenases/reductases (SDR) family.</text>
</comment>
<dbReference type="Pfam" id="PF00106">
    <property type="entry name" value="adh_short"/>
    <property type="match status" value="1"/>
</dbReference>
<dbReference type="OrthoDB" id="1933717at2759"/>
<proteinExistence type="inferred from homology"/>
<dbReference type="GO" id="GO:0016491">
    <property type="term" value="F:oxidoreductase activity"/>
    <property type="evidence" value="ECO:0007669"/>
    <property type="project" value="UniProtKB-KW"/>
</dbReference>
<evidence type="ECO:0000313" key="4">
    <source>
        <dbReference type="Proteomes" id="UP000509510"/>
    </source>
</evidence>
<dbReference type="SUPFAM" id="SSF51735">
    <property type="entry name" value="NAD(P)-binding Rossmann-fold domains"/>
    <property type="match status" value="1"/>
</dbReference>
<dbReference type="Proteomes" id="UP000509510">
    <property type="component" value="Chromosome II"/>
</dbReference>
<dbReference type="InterPro" id="IPR036291">
    <property type="entry name" value="NAD(P)-bd_dom_sf"/>
</dbReference>
<dbReference type="AlphaFoldDB" id="A0A7H8QTG6"/>
<dbReference type="InterPro" id="IPR051911">
    <property type="entry name" value="SDR_oxidoreductase"/>
</dbReference>
<dbReference type="PRINTS" id="PR00081">
    <property type="entry name" value="GDHRDH"/>
</dbReference>
<reference evidence="4" key="1">
    <citation type="submission" date="2020-06" db="EMBL/GenBank/DDBJ databases">
        <title>A chromosome-scale genome assembly of Talaromyces rugulosus W13939.</title>
        <authorList>
            <person name="Wang B."/>
            <person name="Guo L."/>
            <person name="Ye K."/>
            <person name="Wang L."/>
        </authorList>
    </citation>
    <scope>NUCLEOTIDE SEQUENCE [LARGE SCALE GENOMIC DNA]</scope>
    <source>
        <strain evidence="4">W13939</strain>
    </source>
</reference>